<keyword evidence="5" id="KW-1185">Reference proteome</keyword>
<accession>A0A0M7BD53</accession>
<dbReference type="STRING" id="313367.JSE7799_02561"/>
<name>A0A0M7BD53_9RHOB</name>
<dbReference type="EMBL" id="CYPR01000167">
    <property type="protein sequence ID" value="CUH39833.1"/>
    <property type="molecule type" value="Genomic_DNA"/>
</dbReference>
<reference evidence="4 5" key="1">
    <citation type="submission" date="2015-09" db="EMBL/GenBank/DDBJ databases">
        <authorList>
            <person name="Jackson K.R."/>
            <person name="Lunt B.L."/>
            <person name="Fisher J.N.B."/>
            <person name="Gardner A.V."/>
            <person name="Bailey M.E."/>
            <person name="Deus L.M."/>
            <person name="Earl A.S."/>
            <person name="Gibby P.D."/>
            <person name="Hartmann K.A."/>
            <person name="Liu J.E."/>
            <person name="Manci A.M."/>
            <person name="Nielsen D.A."/>
            <person name="Solomon M.B."/>
            <person name="Breakwell D.P."/>
            <person name="Burnett S.H."/>
            <person name="Grose J.H."/>
        </authorList>
    </citation>
    <scope>NUCLEOTIDE SEQUENCE [LARGE SCALE GENOMIC DNA]</scope>
    <source>
        <strain evidence="4 5">CECT 7799</strain>
    </source>
</reference>
<proteinExistence type="inferred from homology"/>
<evidence type="ECO:0000313" key="4">
    <source>
        <dbReference type="EMBL" id="CUH39833.1"/>
    </source>
</evidence>
<dbReference type="Pfam" id="PF01370">
    <property type="entry name" value="Epimerase"/>
    <property type="match status" value="1"/>
</dbReference>
<evidence type="ECO:0000259" key="3">
    <source>
        <dbReference type="Pfam" id="PF01370"/>
    </source>
</evidence>
<dbReference type="InterPro" id="IPR001509">
    <property type="entry name" value="Epimerase_deHydtase"/>
</dbReference>
<evidence type="ECO:0000256" key="2">
    <source>
        <dbReference type="ARBA" id="ARBA00007637"/>
    </source>
</evidence>
<keyword evidence="4" id="KW-0413">Isomerase</keyword>
<dbReference type="InterPro" id="IPR036291">
    <property type="entry name" value="NAD(P)-bd_dom_sf"/>
</dbReference>
<dbReference type="GO" id="GO:0003978">
    <property type="term" value="F:UDP-glucose 4-epimerase activity"/>
    <property type="evidence" value="ECO:0007669"/>
    <property type="project" value="UniProtKB-EC"/>
</dbReference>
<sequence length="364" mass="40763">MNRQADTVLITGSSGFIGHRLMRELARDYRVVGLDLKETEVPEGARFVPIDLTSEEGVGKALRDVRGHEGPRIASVIHLAAYFDLSGEDDPKYDEVTVEGTRRLLHGLRDLDVEQFVFSSTMLVHKAGSPGTTITENRPLDPKLPYRASKIRTEQMIREERGDLKAVFLRPGGVYSNRCENAFLAHQIARIFEGRLKGHMYPGDLRTGQSFLHLEDLAEAVKRVIDRRDGLPPETAILLGEPAAIGYGDLQGRIGELIRGTPWQTWQIPKVMAKTGAWAEDEVLGGEPFTKPWMADIADDHYAIGISRARELLGWEPKHRLSDALPRMIENLKSDPDGWYRANKIDPARLERGRGPSDRVLDSC</sequence>
<organism evidence="4 5">
    <name type="scientific">Jannaschia seosinensis</name>
    <dbReference type="NCBI Taxonomy" id="313367"/>
    <lineage>
        <taxon>Bacteria</taxon>
        <taxon>Pseudomonadati</taxon>
        <taxon>Pseudomonadota</taxon>
        <taxon>Alphaproteobacteria</taxon>
        <taxon>Rhodobacterales</taxon>
        <taxon>Roseobacteraceae</taxon>
        <taxon>Jannaschia</taxon>
    </lineage>
</organism>
<dbReference type="Gene3D" id="3.40.50.720">
    <property type="entry name" value="NAD(P)-binding Rossmann-like Domain"/>
    <property type="match status" value="1"/>
</dbReference>
<gene>
    <name evidence="4" type="ORF">JSE7799_02561</name>
</gene>
<dbReference type="OrthoDB" id="9814124at2"/>
<protein>
    <submittedName>
        <fullName evidence="4">UDP-glucose 4-epimerase</fullName>
        <ecNumber evidence="4">5.1.3.2</ecNumber>
    </submittedName>
</protein>
<comment type="similarity">
    <text evidence="2">Belongs to the NAD(P)-dependent epimerase/dehydratase family.</text>
</comment>
<dbReference type="EC" id="5.1.3.2" evidence="4"/>
<comment type="pathway">
    <text evidence="1">Bacterial outer membrane biogenesis; LPS O-antigen biosynthesis.</text>
</comment>
<dbReference type="SUPFAM" id="SSF51735">
    <property type="entry name" value="NAD(P)-binding Rossmann-fold domains"/>
    <property type="match status" value="1"/>
</dbReference>
<evidence type="ECO:0000313" key="5">
    <source>
        <dbReference type="Proteomes" id="UP000049455"/>
    </source>
</evidence>
<dbReference type="PANTHER" id="PTHR43000">
    <property type="entry name" value="DTDP-D-GLUCOSE 4,6-DEHYDRATASE-RELATED"/>
    <property type="match status" value="1"/>
</dbReference>
<evidence type="ECO:0000256" key="1">
    <source>
        <dbReference type="ARBA" id="ARBA00005125"/>
    </source>
</evidence>
<feature type="domain" description="NAD-dependent epimerase/dehydratase" evidence="3">
    <location>
        <begin position="8"/>
        <end position="234"/>
    </location>
</feature>
<dbReference type="AlphaFoldDB" id="A0A0M7BD53"/>
<dbReference type="RefSeq" id="WP_055663976.1">
    <property type="nucleotide sequence ID" value="NZ_CYPR01000167.1"/>
</dbReference>
<dbReference type="Proteomes" id="UP000049455">
    <property type="component" value="Unassembled WGS sequence"/>
</dbReference>